<dbReference type="OrthoDB" id="2110130at2759"/>
<evidence type="ECO:0000313" key="3">
    <source>
        <dbReference type="Proteomes" id="UP001153461"/>
    </source>
</evidence>
<name>A0A9W4HVD8_PENNA</name>
<dbReference type="Proteomes" id="UP001153461">
    <property type="component" value="Unassembled WGS sequence"/>
</dbReference>
<evidence type="ECO:0000256" key="1">
    <source>
        <dbReference type="SAM" id="Coils"/>
    </source>
</evidence>
<evidence type="ECO:0000313" key="2">
    <source>
        <dbReference type="EMBL" id="CAG8136349.1"/>
    </source>
</evidence>
<sequence length="161" mass="18366">MPGCCKVMMYNDDISLDNYILFDLGTSAAHVFQFSGFQIIKISADHISEKMETIYLILEKGISWSGDTESLQDFRSWMLPRTTEFYGYPATELMSSLLEYDSKLRHITQLEEFLLEQVEDLAGNETTSLEKKKLQDLQLQLESLRKAIGNSNMAGWNSGTD</sequence>
<keyword evidence="1" id="KW-0175">Coiled coil</keyword>
<comment type="caution">
    <text evidence="2">The sequence shown here is derived from an EMBL/GenBank/DDBJ whole genome shotgun (WGS) entry which is preliminary data.</text>
</comment>
<proteinExistence type="predicted"/>
<feature type="coiled-coil region" evidence="1">
    <location>
        <begin position="127"/>
        <end position="154"/>
    </location>
</feature>
<dbReference type="AlphaFoldDB" id="A0A9W4HVD8"/>
<protein>
    <submittedName>
        <fullName evidence="2">Uncharacterized protein</fullName>
    </submittedName>
</protein>
<accession>A0A9W4HVD8</accession>
<dbReference type="EMBL" id="CAJVNV010000266">
    <property type="protein sequence ID" value="CAG8136349.1"/>
    <property type="molecule type" value="Genomic_DNA"/>
</dbReference>
<organism evidence="2 3">
    <name type="scientific">Penicillium nalgiovense</name>
    <dbReference type="NCBI Taxonomy" id="60175"/>
    <lineage>
        <taxon>Eukaryota</taxon>
        <taxon>Fungi</taxon>
        <taxon>Dikarya</taxon>
        <taxon>Ascomycota</taxon>
        <taxon>Pezizomycotina</taxon>
        <taxon>Eurotiomycetes</taxon>
        <taxon>Eurotiomycetidae</taxon>
        <taxon>Eurotiales</taxon>
        <taxon>Aspergillaceae</taxon>
        <taxon>Penicillium</taxon>
    </lineage>
</organism>
<gene>
    <name evidence="2" type="ORF">PNAL_LOCUS5692</name>
</gene>
<reference evidence="2" key="1">
    <citation type="submission" date="2021-07" db="EMBL/GenBank/DDBJ databases">
        <authorList>
            <person name="Branca A.L. A."/>
        </authorList>
    </citation>
    <scope>NUCLEOTIDE SEQUENCE</scope>
</reference>